<keyword evidence="2" id="KW-1185">Reference proteome</keyword>
<sequence>MSASAPHNLRLEQDLPTSGNVKMSDTDRPNWLRRLSSSTTTSLRSLGLHISPSTSPTQSSPSTSPTGYDQGSMKENSTTNSSGTSRQSSSLRHFRPSRQQSSNTSEYSVGNTLPSRPTSDIIRHTGSLQSIMQNGNNNYNHYTRTSTRSNTHSQAHQHQVGSRSRSLRIPPPLRSPQLGPVSSPGFPNSLFYASEFMIGAGMVIIQPSTSRIVIIHETKLNYWFLPKGRKDVGESVEQAALREAYEESGYRAEFLPLYILTNAPTPPGAGSRFVPQRNTEPIYLSTYQWKGPRWPQGPGCIGGEYLTFWFVGQIPHDAVHEAHTGMPDEVNYVSELVDIRTALHRLSDIERNVVQRAFDLWTQDAEYERDLQESIKAEKERAALRRAAARDSLVGNNKPGGDEGGAAYPA</sequence>
<organism evidence="1 2">
    <name type="scientific">Irpex rosettiformis</name>
    <dbReference type="NCBI Taxonomy" id="378272"/>
    <lineage>
        <taxon>Eukaryota</taxon>
        <taxon>Fungi</taxon>
        <taxon>Dikarya</taxon>
        <taxon>Basidiomycota</taxon>
        <taxon>Agaricomycotina</taxon>
        <taxon>Agaricomycetes</taxon>
        <taxon>Polyporales</taxon>
        <taxon>Irpicaceae</taxon>
        <taxon>Irpex</taxon>
    </lineage>
</organism>
<reference evidence="1" key="1">
    <citation type="journal article" date="2021" name="Environ. Microbiol.">
        <title>Gene family expansions and transcriptome signatures uncover fungal adaptations to wood decay.</title>
        <authorList>
            <person name="Hage H."/>
            <person name="Miyauchi S."/>
            <person name="Viragh M."/>
            <person name="Drula E."/>
            <person name="Min B."/>
            <person name="Chaduli D."/>
            <person name="Navarro D."/>
            <person name="Favel A."/>
            <person name="Norest M."/>
            <person name="Lesage-Meessen L."/>
            <person name="Balint B."/>
            <person name="Merenyi Z."/>
            <person name="de Eugenio L."/>
            <person name="Morin E."/>
            <person name="Martinez A.T."/>
            <person name="Baldrian P."/>
            <person name="Stursova M."/>
            <person name="Martinez M.J."/>
            <person name="Novotny C."/>
            <person name="Magnuson J.K."/>
            <person name="Spatafora J.W."/>
            <person name="Maurice S."/>
            <person name="Pangilinan J."/>
            <person name="Andreopoulos W."/>
            <person name="LaButti K."/>
            <person name="Hundley H."/>
            <person name="Na H."/>
            <person name="Kuo A."/>
            <person name="Barry K."/>
            <person name="Lipzen A."/>
            <person name="Henrissat B."/>
            <person name="Riley R."/>
            <person name="Ahrendt S."/>
            <person name="Nagy L.G."/>
            <person name="Grigoriev I.V."/>
            <person name="Martin F."/>
            <person name="Rosso M.N."/>
        </authorList>
    </citation>
    <scope>NUCLEOTIDE SEQUENCE</scope>
    <source>
        <strain evidence="1">CBS 384.51</strain>
    </source>
</reference>
<name>A0ACB8TU89_9APHY</name>
<protein>
    <submittedName>
        <fullName evidence="1">Uncharacterized protein</fullName>
    </submittedName>
</protein>
<gene>
    <name evidence="1" type="ORF">BDY19DRAFT_965412</name>
</gene>
<comment type="caution">
    <text evidence="1">The sequence shown here is derived from an EMBL/GenBank/DDBJ whole genome shotgun (WGS) entry which is preliminary data.</text>
</comment>
<dbReference type="Proteomes" id="UP001055072">
    <property type="component" value="Unassembled WGS sequence"/>
</dbReference>
<evidence type="ECO:0000313" key="2">
    <source>
        <dbReference type="Proteomes" id="UP001055072"/>
    </source>
</evidence>
<accession>A0ACB8TU89</accession>
<evidence type="ECO:0000313" key="1">
    <source>
        <dbReference type="EMBL" id="KAI0085519.1"/>
    </source>
</evidence>
<proteinExistence type="predicted"/>
<dbReference type="EMBL" id="MU274930">
    <property type="protein sequence ID" value="KAI0085519.1"/>
    <property type="molecule type" value="Genomic_DNA"/>
</dbReference>